<dbReference type="Ensembl" id="ENSOSIT00000003690.1">
    <property type="protein sequence ID" value="ENSOSIP00000003441.1"/>
    <property type="gene ID" value="ENSOSIG00000002268.1"/>
</dbReference>
<dbReference type="SUPFAM" id="SSF48726">
    <property type="entry name" value="Immunoglobulin"/>
    <property type="match status" value="1"/>
</dbReference>
<dbReference type="SMART" id="SM00406">
    <property type="entry name" value="IGv"/>
    <property type="match status" value="1"/>
</dbReference>
<dbReference type="PROSITE" id="PS50835">
    <property type="entry name" value="IG_LIKE"/>
    <property type="match status" value="1"/>
</dbReference>
<dbReference type="GeneTree" id="ENSGT01080000257344"/>
<name>A0A8C7WUM4_9TELE</name>
<dbReference type="InterPro" id="IPR013106">
    <property type="entry name" value="Ig_V-set"/>
</dbReference>
<protein>
    <recommendedName>
        <fullName evidence="1">Ig-like domain-containing protein</fullName>
    </recommendedName>
</protein>
<dbReference type="PANTHER" id="PTHR23267">
    <property type="entry name" value="IMMUNOGLOBULIN LIGHT CHAIN"/>
    <property type="match status" value="1"/>
</dbReference>
<reference evidence="2" key="2">
    <citation type="submission" date="2025-09" db="UniProtKB">
        <authorList>
            <consortium name="Ensembl"/>
        </authorList>
    </citation>
    <scope>IDENTIFICATION</scope>
</reference>
<dbReference type="InterPro" id="IPR013783">
    <property type="entry name" value="Ig-like_fold"/>
</dbReference>
<accession>A0A8C7WUM4</accession>
<proteinExistence type="predicted"/>
<feature type="domain" description="Ig-like" evidence="1">
    <location>
        <begin position="5"/>
        <end position="101"/>
    </location>
</feature>
<dbReference type="Pfam" id="PF07686">
    <property type="entry name" value="V-set"/>
    <property type="match status" value="1"/>
</dbReference>
<reference evidence="2" key="1">
    <citation type="submission" date="2025-08" db="UniProtKB">
        <authorList>
            <consortium name="Ensembl"/>
        </authorList>
    </citation>
    <scope>IDENTIFICATION</scope>
</reference>
<keyword evidence="3" id="KW-1185">Reference proteome</keyword>
<dbReference type="InterPro" id="IPR007110">
    <property type="entry name" value="Ig-like_dom"/>
</dbReference>
<organism evidence="2 3">
    <name type="scientific">Oryzias sinensis</name>
    <name type="common">Chinese medaka</name>
    <dbReference type="NCBI Taxonomy" id="183150"/>
    <lineage>
        <taxon>Eukaryota</taxon>
        <taxon>Metazoa</taxon>
        <taxon>Chordata</taxon>
        <taxon>Craniata</taxon>
        <taxon>Vertebrata</taxon>
        <taxon>Euteleostomi</taxon>
        <taxon>Actinopterygii</taxon>
        <taxon>Neopterygii</taxon>
        <taxon>Teleostei</taxon>
        <taxon>Neoteleostei</taxon>
        <taxon>Acanthomorphata</taxon>
        <taxon>Ovalentaria</taxon>
        <taxon>Atherinomorphae</taxon>
        <taxon>Beloniformes</taxon>
        <taxon>Adrianichthyidae</taxon>
        <taxon>Oryziinae</taxon>
        <taxon>Oryzias</taxon>
    </lineage>
</organism>
<sequence length="101" mass="10947">MFLLESVVSIETLCISMSSAVGESVSISCRTSLDVSVYISHLSWYQQKDGESPKLLISGTSTLEIGILSRFIGSRSNSDSTLTISEIQAEDAAVYYCQRVG</sequence>
<dbReference type="AlphaFoldDB" id="A0A8C7WUM4"/>
<evidence type="ECO:0000313" key="2">
    <source>
        <dbReference type="Ensembl" id="ENSOSIP00000003441.1"/>
    </source>
</evidence>
<dbReference type="InterPro" id="IPR050150">
    <property type="entry name" value="IgV_Light_Chain"/>
</dbReference>
<dbReference type="Proteomes" id="UP000694383">
    <property type="component" value="Unplaced"/>
</dbReference>
<evidence type="ECO:0000313" key="3">
    <source>
        <dbReference type="Proteomes" id="UP000694383"/>
    </source>
</evidence>
<dbReference type="Gene3D" id="2.60.40.10">
    <property type="entry name" value="Immunoglobulins"/>
    <property type="match status" value="1"/>
</dbReference>
<evidence type="ECO:0000259" key="1">
    <source>
        <dbReference type="PROSITE" id="PS50835"/>
    </source>
</evidence>
<dbReference type="InterPro" id="IPR036179">
    <property type="entry name" value="Ig-like_dom_sf"/>
</dbReference>